<feature type="compositionally biased region" description="Polar residues" evidence="1">
    <location>
        <begin position="1"/>
        <end position="25"/>
    </location>
</feature>
<dbReference type="Proteomes" id="UP001150942">
    <property type="component" value="Unassembled WGS sequence"/>
</dbReference>
<keyword evidence="3" id="KW-1185">Reference proteome</keyword>
<organism evidence="2 3">
    <name type="scientific">Penicillium cf. viridicatum</name>
    <dbReference type="NCBI Taxonomy" id="2972119"/>
    <lineage>
        <taxon>Eukaryota</taxon>
        <taxon>Fungi</taxon>
        <taxon>Dikarya</taxon>
        <taxon>Ascomycota</taxon>
        <taxon>Pezizomycotina</taxon>
        <taxon>Eurotiomycetes</taxon>
        <taxon>Eurotiomycetidae</taxon>
        <taxon>Eurotiales</taxon>
        <taxon>Aspergillaceae</taxon>
        <taxon>Penicillium</taxon>
    </lineage>
</organism>
<proteinExistence type="predicted"/>
<name>A0A9W9JCI2_9EURO</name>
<evidence type="ECO:0000313" key="2">
    <source>
        <dbReference type="EMBL" id="KAJ5193512.1"/>
    </source>
</evidence>
<comment type="caution">
    <text evidence="2">The sequence shown here is derived from an EMBL/GenBank/DDBJ whole genome shotgun (WGS) entry which is preliminary data.</text>
</comment>
<feature type="region of interest" description="Disordered" evidence="1">
    <location>
        <begin position="1"/>
        <end position="43"/>
    </location>
</feature>
<protein>
    <submittedName>
        <fullName evidence="2">Uncharacterized protein</fullName>
    </submittedName>
</protein>
<dbReference type="AlphaFoldDB" id="A0A9W9JCI2"/>
<sequence>MSLFQPQNKRTAASPVSDTPPSENAQVAPKSLRPARPTKATNFQPVKLNGKNWTKLEDHEAQLAAYLGFQNTSDLR</sequence>
<dbReference type="EMBL" id="JAPQKQ010000006">
    <property type="protein sequence ID" value="KAJ5193512.1"/>
    <property type="molecule type" value="Genomic_DNA"/>
</dbReference>
<gene>
    <name evidence="2" type="ORF">N7449_009654</name>
</gene>
<evidence type="ECO:0000313" key="3">
    <source>
        <dbReference type="Proteomes" id="UP001150942"/>
    </source>
</evidence>
<accession>A0A9W9JCI2</accession>
<evidence type="ECO:0000256" key="1">
    <source>
        <dbReference type="SAM" id="MobiDB-lite"/>
    </source>
</evidence>
<reference evidence="2" key="2">
    <citation type="journal article" date="2023" name="IMA Fungus">
        <title>Comparative genomic study of the Penicillium genus elucidates a diverse pangenome and 15 lateral gene transfer events.</title>
        <authorList>
            <person name="Petersen C."/>
            <person name="Sorensen T."/>
            <person name="Nielsen M.R."/>
            <person name="Sondergaard T.E."/>
            <person name="Sorensen J.L."/>
            <person name="Fitzpatrick D.A."/>
            <person name="Frisvad J.C."/>
            <person name="Nielsen K.L."/>
        </authorList>
    </citation>
    <scope>NUCLEOTIDE SEQUENCE</scope>
    <source>
        <strain evidence="2">IBT 20477</strain>
    </source>
</reference>
<reference evidence="2" key="1">
    <citation type="submission" date="2022-11" db="EMBL/GenBank/DDBJ databases">
        <authorList>
            <person name="Petersen C."/>
        </authorList>
    </citation>
    <scope>NUCLEOTIDE SEQUENCE</scope>
    <source>
        <strain evidence="2">IBT 20477</strain>
    </source>
</reference>